<protein>
    <recommendedName>
        <fullName evidence="4">SPOR domain-containing protein</fullName>
    </recommendedName>
</protein>
<evidence type="ECO:0000313" key="2">
    <source>
        <dbReference type="EMBL" id="RZO20073.1"/>
    </source>
</evidence>
<feature type="compositionally biased region" description="Basic and acidic residues" evidence="1">
    <location>
        <begin position="335"/>
        <end position="350"/>
    </location>
</feature>
<name>A0A520MFT6_9GAMM</name>
<evidence type="ECO:0000256" key="1">
    <source>
        <dbReference type="SAM" id="MobiDB-lite"/>
    </source>
</evidence>
<organism evidence="2 3">
    <name type="scientific">SAR92 clade bacterium</name>
    <dbReference type="NCBI Taxonomy" id="2315479"/>
    <lineage>
        <taxon>Bacteria</taxon>
        <taxon>Pseudomonadati</taxon>
        <taxon>Pseudomonadota</taxon>
        <taxon>Gammaproteobacteria</taxon>
        <taxon>Cellvibrionales</taxon>
        <taxon>Porticoccaceae</taxon>
        <taxon>SAR92 clade</taxon>
    </lineage>
</organism>
<dbReference type="Proteomes" id="UP000315889">
    <property type="component" value="Unassembled WGS sequence"/>
</dbReference>
<reference evidence="2 3" key="1">
    <citation type="submission" date="2019-02" db="EMBL/GenBank/DDBJ databases">
        <title>Prokaryotic population dynamics and viral predation in marine succession experiment using metagenomics: the confinement effect.</title>
        <authorList>
            <person name="Haro-Moreno J.M."/>
            <person name="Rodriguez-Valera F."/>
            <person name="Lopez-Perez M."/>
        </authorList>
    </citation>
    <scope>NUCLEOTIDE SEQUENCE [LARGE SCALE GENOMIC DNA]</scope>
    <source>
        <strain evidence="2">MED-G170</strain>
    </source>
</reference>
<feature type="compositionally biased region" description="Basic and acidic residues" evidence="1">
    <location>
        <begin position="312"/>
        <end position="322"/>
    </location>
</feature>
<dbReference type="EMBL" id="SHBP01000006">
    <property type="protein sequence ID" value="RZO20073.1"/>
    <property type="molecule type" value="Genomic_DNA"/>
</dbReference>
<dbReference type="AlphaFoldDB" id="A0A520MFT6"/>
<comment type="caution">
    <text evidence="2">The sequence shown here is derived from an EMBL/GenBank/DDBJ whole genome shotgun (WGS) entry which is preliminary data.</text>
</comment>
<feature type="compositionally biased region" description="Basic and acidic residues" evidence="1">
    <location>
        <begin position="230"/>
        <end position="239"/>
    </location>
</feature>
<proteinExistence type="predicted"/>
<feature type="region of interest" description="Disordered" evidence="1">
    <location>
        <begin position="209"/>
        <end position="250"/>
    </location>
</feature>
<gene>
    <name evidence="2" type="ORF">EVB03_05610</name>
</gene>
<accession>A0A520MFT6</accession>
<sequence>MTNSDTSKNLELDQFLDHGDILYSRKDKNNFRQSLDAVTEHSMGLAVIGDNEATLTHYSRIFISRLRKERELNLEIFPPTNTEELLKKFNQLLSQMTMDQARQNSPAHKPVTLMLVNDANVVEPEQWKLLLQLLSDFPGINIRMVLFINKATWPRYDETLMLLGRNIYRWDIKIPSVLEAKELVAAAQGTIYEREATLLLSNVGHHRVTTGTKTQGEPDQMAFQNQQTQTDKKNQRDGSKQQFSAKADAEGIKKDLGNSERLVRGPVVAGLMLAFLVVSVLIAEYSDLLTNISGEPKKEEVHNKMLPNSLLPKDKDNEKIEPDDVGGLLPQNSSLDERYRSVLSDPRPKSEAAVLQSQRKAGDLPSDFEIEEIEGGNKDKKGEQNITGQLRSRAAQTFFVQHIVLNSNESIGSYMAEFPALANAWILPISSKGNKNYGVISGPFSSRDEATEFVAGPGVPEDFFLWEAGQLREWCKTDQKCDL</sequence>
<dbReference type="InterPro" id="IPR036680">
    <property type="entry name" value="SPOR-like_sf"/>
</dbReference>
<dbReference type="Gene3D" id="3.30.70.1070">
    <property type="entry name" value="Sporulation related repeat"/>
    <property type="match status" value="1"/>
</dbReference>
<evidence type="ECO:0008006" key="4">
    <source>
        <dbReference type="Google" id="ProtNLM"/>
    </source>
</evidence>
<feature type="region of interest" description="Disordered" evidence="1">
    <location>
        <begin position="298"/>
        <end position="361"/>
    </location>
</feature>
<dbReference type="GO" id="GO:0042834">
    <property type="term" value="F:peptidoglycan binding"/>
    <property type="evidence" value="ECO:0007669"/>
    <property type="project" value="InterPro"/>
</dbReference>
<evidence type="ECO:0000313" key="3">
    <source>
        <dbReference type="Proteomes" id="UP000315889"/>
    </source>
</evidence>